<keyword evidence="5 9" id="KW-0808">Transferase</keyword>
<evidence type="ECO:0000256" key="7">
    <source>
        <dbReference type="ARBA" id="ARBA00023204"/>
    </source>
</evidence>
<evidence type="ECO:0000256" key="2">
    <source>
        <dbReference type="ARBA" id="ARBA00008711"/>
    </source>
</evidence>
<dbReference type="SUPFAM" id="SSF53155">
    <property type="entry name" value="Methylated DNA-protein cysteine methyltransferase domain"/>
    <property type="match status" value="1"/>
</dbReference>
<dbReference type="RefSeq" id="WP_135371414.1">
    <property type="nucleotide sequence ID" value="NZ_RKLY01000004.1"/>
</dbReference>
<sequence>MEAIKYQSFSFKNHQYIIAGNNDSLQFVGSWDKGVSELIEFFPNSQIVEVKTGLEKYQKQLKEYFNRQRTTFTIPFEFHGTDFQKAVWKQLLEIPYGQTRSYTQIAQAIGRPNSVRAVGSAIGKNPLLIVVPCHRVLTKDNRLGGYRGGLEMKQSLLQLEKN</sequence>
<protein>
    <recommendedName>
        <fullName evidence="9">Methylated-DNA--protein-cysteine methyltransferase</fullName>
        <ecNumber evidence="9">2.1.1.63</ecNumber>
    </recommendedName>
    <alternativeName>
        <fullName evidence="9">6-O-methylguanine-DNA methyltransferase</fullName>
        <shortName evidence="9">MGMT</shortName>
    </alternativeName>
    <alternativeName>
        <fullName evidence="9">O-6-methylguanine-DNA-alkyltransferase</fullName>
    </alternativeName>
</protein>
<organism evidence="11 12">
    <name type="scientific">Companilactobacillus suantsaicola</name>
    <dbReference type="NCBI Taxonomy" id="2487723"/>
    <lineage>
        <taxon>Bacteria</taxon>
        <taxon>Bacillati</taxon>
        <taxon>Bacillota</taxon>
        <taxon>Bacilli</taxon>
        <taxon>Lactobacillales</taxon>
        <taxon>Lactobacillaceae</taxon>
        <taxon>Companilactobacillus</taxon>
    </lineage>
</organism>
<keyword evidence="4 9" id="KW-0489">Methyltransferase</keyword>
<evidence type="ECO:0000313" key="12">
    <source>
        <dbReference type="Proteomes" id="UP000298021"/>
    </source>
</evidence>
<dbReference type="GO" id="GO:0006307">
    <property type="term" value="P:DNA alkylation repair"/>
    <property type="evidence" value="ECO:0007669"/>
    <property type="project" value="UniProtKB-UniRule"/>
</dbReference>
<dbReference type="InterPro" id="IPR001497">
    <property type="entry name" value="MethylDNA_cys_MeTrfase_AS"/>
</dbReference>
<dbReference type="PANTHER" id="PTHR10815:SF12">
    <property type="entry name" value="METHYLATED-DNA--PROTEIN-CYSTEINE METHYLTRANSFERASE, INDUCIBLE"/>
    <property type="match status" value="1"/>
</dbReference>
<dbReference type="GO" id="GO:0003908">
    <property type="term" value="F:methylated-DNA-[protein]-cysteine S-methyltransferase activity"/>
    <property type="evidence" value="ECO:0007669"/>
    <property type="project" value="UniProtKB-UniRule"/>
</dbReference>
<dbReference type="NCBIfam" id="TIGR00589">
    <property type="entry name" value="ogt"/>
    <property type="match status" value="1"/>
</dbReference>
<dbReference type="PANTHER" id="PTHR10815">
    <property type="entry name" value="METHYLATED-DNA--PROTEIN-CYSTEINE METHYLTRANSFERASE"/>
    <property type="match status" value="1"/>
</dbReference>
<dbReference type="GO" id="GO:0032259">
    <property type="term" value="P:methylation"/>
    <property type="evidence" value="ECO:0007669"/>
    <property type="project" value="UniProtKB-KW"/>
</dbReference>
<keyword evidence="12" id="KW-1185">Reference proteome</keyword>
<evidence type="ECO:0000256" key="3">
    <source>
        <dbReference type="ARBA" id="ARBA00022490"/>
    </source>
</evidence>
<dbReference type="InterPro" id="IPR023546">
    <property type="entry name" value="MGMT"/>
</dbReference>
<dbReference type="GO" id="GO:0005737">
    <property type="term" value="C:cytoplasm"/>
    <property type="evidence" value="ECO:0007669"/>
    <property type="project" value="UniProtKB-SubCell"/>
</dbReference>
<keyword evidence="7 9" id="KW-0234">DNA repair</keyword>
<dbReference type="InterPro" id="IPR014048">
    <property type="entry name" value="MethylDNA_cys_MeTrfase_DNA-bd"/>
</dbReference>
<evidence type="ECO:0000256" key="4">
    <source>
        <dbReference type="ARBA" id="ARBA00022603"/>
    </source>
</evidence>
<evidence type="ECO:0000256" key="1">
    <source>
        <dbReference type="ARBA" id="ARBA00001286"/>
    </source>
</evidence>
<dbReference type="OrthoDB" id="9802228at2"/>
<dbReference type="Gene3D" id="1.10.10.10">
    <property type="entry name" value="Winged helix-like DNA-binding domain superfamily/Winged helix DNA-binding domain"/>
    <property type="match status" value="1"/>
</dbReference>
<keyword evidence="3 9" id="KW-0963">Cytoplasm</keyword>
<reference evidence="11 12" key="1">
    <citation type="submission" date="2018-10" db="EMBL/GenBank/DDBJ databases">
        <title>Lactobacillus sp. R7 and Lactobacillus sp. R19 isolated from fermented mustard green product of Taiwan.</title>
        <authorList>
            <person name="Lin S.-T."/>
        </authorList>
    </citation>
    <scope>NUCLEOTIDE SEQUENCE [LARGE SCALE GENOMIC DNA]</scope>
    <source>
        <strain evidence="11 12">BCRC 81127</strain>
    </source>
</reference>
<dbReference type="AlphaFoldDB" id="A0A4Z0JRD6"/>
<comment type="catalytic activity">
    <reaction evidence="8 9">
        <text>a 6-O-methyl-2'-deoxyguanosine in DNA + L-cysteinyl-[protein] = S-methyl-L-cysteinyl-[protein] + a 2'-deoxyguanosine in DNA</text>
        <dbReference type="Rhea" id="RHEA:24000"/>
        <dbReference type="Rhea" id="RHEA-COMP:10131"/>
        <dbReference type="Rhea" id="RHEA-COMP:10132"/>
        <dbReference type="Rhea" id="RHEA-COMP:11367"/>
        <dbReference type="Rhea" id="RHEA-COMP:11368"/>
        <dbReference type="ChEBI" id="CHEBI:29950"/>
        <dbReference type="ChEBI" id="CHEBI:82612"/>
        <dbReference type="ChEBI" id="CHEBI:85445"/>
        <dbReference type="ChEBI" id="CHEBI:85448"/>
        <dbReference type="EC" id="2.1.1.63"/>
    </reaction>
</comment>
<evidence type="ECO:0000256" key="9">
    <source>
        <dbReference type="HAMAP-Rule" id="MF_00772"/>
    </source>
</evidence>
<evidence type="ECO:0000256" key="5">
    <source>
        <dbReference type="ARBA" id="ARBA00022679"/>
    </source>
</evidence>
<dbReference type="SUPFAM" id="SSF46767">
    <property type="entry name" value="Methylated DNA-protein cysteine methyltransferase, C-terminal domain"/>
    <property type="match status" value="1"/>
</dbReference>
<feature type="domain" description="Methylated-DNA-[protein]-cysteine S-methyltransferase DNA binding" evidence="10">
    <location>
        <begin position="82"/>
        <end position="161"/>
    </location>
</feature>
<gene>
    <name evidence="11" type="ORF">EGT49_02660</name>
</gene>
<dbReference type="Proteomes" id="UP000298021">
    <property type="component" value="Unassembled WGS sequence"/>
</dbReference>
<keyword evidence="6 9" id="KW-0227">DNA damage</keyword>
<feature type="active site" description="Nucleophile; methyl group acceptor" evidence="9">
    <location>
        <position position="133"/>
    </location>
</feature>
<dbReference type="InterPro" id="IPR036631">
    <property type="entry name" value="MGMT_N_sf"/>
</dbReference>
<dbReference type="Gene3D" id="3.30.160.70">
    <property type="entry name" value="Methylated DNA-protein cysteine methyltransferase domain"/>
    <property type="match status" value="1"/>
</dbReference>
<evidence type="ECO:0000256" key="8">
    <source>
        <dbReference type="ARBA" id="ARBA00049348"/>
    </source>
</evidence>
<dbReference type="PROSITE" id="PS00374">
    <property type="entry name" value="MGMT"/>
    <property type="match status" value="1"/>
</dbReference>
<dbReference type="EC" id="2.1.1.63" evidence="9"/>
<proteinExistence type="inferred from homology"/>
<comment type="subcellular location">
    <subcellularLocation>
        <location evidence="9">Cytoplasm</location>
    </subcellularLocation>
</comment>
<evidence type="ECO:0000259" key="10">
    <source>
        <dbReference type="Pfam" id="PF01035"/>
    </source>
</evidence>
<comment type="similarity">
    <text evidence="2 9">Belongs to the MGMT family.</text>
</comment>
<dbReference type="InterPro" id="IPR036388">
    <property type="entry name" value="WH-like_DNA-bd_sf"/>
</dbReference>
<comment type="miscellaneous">
    <text evidence="9">This enzyme catalyzes only one turnover and therefore is not strictly catalytic. According to one definition, an enzyme is a biocatalyst that acts repeatedly and over many reaction cycles.</text>
</comment>
<dbReference type="FunFam" id="1.10.10.10:FF:000214">
    <property type="entry name" value="Methylated-DNA--protein-cysteine methyltransferase"/>
    <property type="match status" value="1"/>
</dbReference>
<comment type="caution">
    <text evidence="11">The sequence shown here is derived from an EMBL/GenBank/DDBJ whole genome shotgun (WGS) entry which is preliminary data.</text>
</comment>
<comment type="catalytic activity">
    <reaction evidence="1 9">
        <text>a 4-O-methyl-thymidine in DNA + L-cysteinyl-[protein] = a thymidine in DNA + S-methyl-L-cysteinyl-[protein]</text>
        <dbReference type="Rhea" id="RHEA:53428"/>
        <dbReference type="Rhea" id="RHEA-COMP:10131"/>
        <dbReference type="Rhea" id="RHEA-COMP:10132"/>
        <dbReference type="Rhea" id="RHEA-COMP:13555"/>
        <dbReference type="Rhea" id="RHEA-COMP:13556"/>
        <dbReference type="ChEBI" id="CHEBI:29950"/>
        <dbReference type="ChEBI" id="CHEBI:82612"/>
        <dbReference type="ChEBI" id="CHEBI:137386"/>
        <dbReference type="ChEBI" id="CHEBI:137387"/>
        <dbReference type="EC" id="2.1.1.63"/>
    </reaction>
</comment>
<accession>A0A4Z0JRD6</accession>
<name>A0A4Z0JRD6_9LACO</name>
<dbReference type="Pfam" id="PF01035">
    <property type="entry name" value="DNA_binding_1"/>
    <property type="match status" value="1"/>
</dbReference>
<dbReference type="InterPro" id="IPR036217">
    <property type="entry name" value="MethylDNA_cys_MeTrfase_DNAb"/>
</dbReference>
<dbReference type="HAMAP" id="MF_00772">
    <property type="entry name" value="OGT"/>
    <property type="match status" value="1"/>
</dbReference>
<evidence type="ECO:0000256" key="6">
    <source>
        <dbReference type="ARBA" id="ARBA00022763"/>
    </source>
</evidence>
<comment type="function">
    <text evidence="9">Involved in the cellular defense against the biological effects of O6-methylguanine (O6-MeG) and O4-methylthymine (O4-MeT) in DNA. Repairs the methylated nucleobase in DNA by stoichiometrically transferring the methyl group to a cysteine residue in the enzyme. This is a suicide reaction: the enzyme is irreversibly inactivated.</text>
</comment>
<evidence type="ECO:0000313" key="11">
    <source>
        <dbReference type="EMBL" id="TGD24669.1"/>
    </source>
</evidence>
<dbReference type="CDD" id="cd06445">
    <property type="entry name" value="ATase"/>
    <property type="match status" value="1"/>
</dbReference>
<dbReference type="EMBL" id="RKLY01000004">
    <property type="protein sequence ID" value="TGD24669.1"/>
    <property type="molecule type" value="Genomic_DNA"/>
</dbReference>